<proteinExistence type="predicted"/>
<reference evidence="1 2" key="1">
    <citation type="submission" date="2016-07" db="EMBL/GenBank/DDBJ databases">
        <title>Pervasive Adenine N6-methylation of Active Genes in Fungi.</title>
        <authorList>
            <consortium name="DOE Joint Genome Institute"/>
            <person name="Mondo S.J."/>
            <person name="Dannebaum R.O."/>
            <person name="Kuo R.C."/>
            <person name="Labutti K."/>
            <person name="Haridas S."/>
            <person name="Kuo A."/>
            <person name="Salamov A."/>
            <person name="Ahrendt S.R."/>
            <person name="Lipzen A."/>
            <person name="Sullivan W."/>
            <person name="Andreopoulos W.B."/>
            <person name="Clum A."/>
            <person name="Lindquist E."/>
            <person name="Daum C."/>
            <person name="Ramamoorthy G.K."/>
            <person name="Gryganskyi A."/>
            <person name="Culley D."/>
            <person name="Magnuson J.K."/>
            <person name="James T.Y."/>
            <person name="O'Malley M.A."/>
            <person name="Stajich J.E."/>
            <person name="Spatafora J.W."/>
            <person name="Visel A."/>
            <person name="Grigoriev I.V."/>
        </authorList>
    </citation>
    <scope>NUCLEOTIDE SEQUENCE [LARGE SCALE GENOMIC DNA]</scope>
    <source>
        <strain evidence="1 2">68-887.2</strain>
    </source>
</reference>
<protein>
    <recommendedName>
        <fullName evidence="3">BTB domain-containing protein</fullName>
    </recommendedName>
</protein>
<sequence length="231" mass="25884">MNSLSLHDTASIYNRMVAVALMGLTLSGSTQPIRTQQPSDHAPIVNFAMPKPSSLKKAPQEASDEHWSDPRADIVIVSSQGMRFRAHRYNLSKARIYRLVEHYECVALKRVVADSIRRTATQGPWEHFLIAANQNDIALARVSLTAMSQAADLKKFEVLPDFFLAIEELPPAWRTALLVARFQKEDHKKNKKNGEKNDDIEGSGNYSARDWNRVAELFSPKGAQSKVSELA</sequence>
<keyword evidence="2" id="KW-1185">Reference proteome</keyword>
<accession>A0A1Y2AJC1</accession>
<gene>
    <name evidence="1" type="ORF">BCR39DRAFT_508050</name>
</gene>
<dbReference type="AlphaFoldDB" id="A0A1Y2AJC1"/>
<evidence type="ECO:0000313" key="1">
    <source>
        <dbReference type="EMBL" id="ORY22616.1"/>
    </source>
</evidence>
<dbReference type="InParanoid" id="A0A1Y2AJC1"/>
<evidence type="ECO:0008006" key="3">
    <source>
        <dbReference type="Google" id="ProtNLM"/>
    </source>
</evidence>
<name>A0A1Y2AJC1_9TREE</name>
<dbReference type="Proteomes" id="UP000193986">
    <property type="component" value="Unassembled WGS sequence"/>
</dbReference>
<organism evidence="1 2">
    <name type="scientific">Naematelia encephala</name>
    <dbReference type="NCBI Taxonomy" id="71784"/>
    <lineage>
        <taxon>Eukaryota</taxon>
        <taxon>Fungi</taxon>
        <taxon>Dikarya</taxon>
        <taxon>Basidiomycota</taxon>
        <taxon>Agaricomycotina</taxon>
        <taxon>Tremellomycetes</taxon>
        <taxon>Tremellales</taxon>
        <taxon>Naemateliaceae</taxon>
        <taxon>Naematelia</taxon>
    </lineage>
</organism>
<dbReference type="EMBL" id="MCFC01000090">
    <property type="protein sequence ID" value="ORY22616.1"/>
    <property type="molecule type" value="Genomic_DNA"/>
</dbReference>
<evidence type="ECO:0000313" key="2">
    <source>
        <dbReference type="Proteomes" id="UP000193986"/>
    </source>
</evidence>
<comment type="caution">
    <text evidence="1">The sequence shown here is derived from an EMBL/GenBank/DDBJ whole genome shotgun (WGS) entry which is preliminary data.</text>
</comment>